<reference evidence="2" key="1">
    <citation type="submission" date="2016-05" db="EMBL/GenBank/DDBJ databases">
        <title>Whole genome shotgun sequencing of cultured foodborne pathogen.</title>
        <authorList>
            <person name="Zheng J."/>
            <person name="Timme R."/>
            <person name="Allard M."/>
            <person name="Strain E."/>
            <person name="Luo Y."/>
            <person name="Brown E."/>
        </authorList>
    </citation>
    <scope>NUCLEOTIDE SEQUENCE [LARGE SCALE GENOMIC DNA]</scope>
    <source>
        <strain evidence="2">CFSAN034343</strain>
    </source>
</reference>
<protein>
    <recommendedName>
        <fullName evidence="3">Transcriptional regulator</fullName>
    </recommendedName>
</protein>
<name>A0ABX2ZGB9_PAEPO</name>
<gene>
    <name evidence="1" type="ORF">A7312_26595</name>
</gene>
<evidence type="ECO:0000313" key="1">
    <source>
        <dbReference type="EMBL" id="ODA09228.1"/>
    </source>
</evidence>
<sequence>MDKEAELYAKDKLLELAMSKLSSMQREVIQRSYLDDEGEFDYISCGEMGLSDRTFRRIKGDSLGILAAVLNLYVFDEGALEATEVIS</sequence>
<dbReference type="Proteomes" id="UP000094974">
    <property type="component" value="Unassembled WGS sequence"/>
</dbReference>
<evidence type="ECO:0008006" key="3">
    <source>
        <dbReference type="Google" id="ProtNLM"/>
    </source>
</evidence>
<comment type="caution">
    <text evidence="1">The sequence shown here is derived from an EMBL/GenBank/DDBJ whole genome shotgun (WGS) entry which is preliminary data.</text>
</comment>
<organism evidence="1 2">
    <name type="scientific">Paenibacillus polymyxa</name>
    <name type="common">Bacillus polymyxa</name>
    <dbReference type="NCBI Taxonomy" id="1406"/>
    <lineage>
        <taxon>Bacteria</taxon>
        <taxon>Bacillati</taxon>
        <taxon>Bacillota</taxon>
        <taxon>Bacilli</taxon>
        <taxon>Bacillales</taxon>
        <taxon>Paenibacillaceae</taxon>
        <taxon>Paenibacillus</taxon>
    </lineage>
</organism>
<proteinExistence type="predicted"/>
<accession>A0ABX2ZGB9</accession>
<evidence type="ECO:0000313" key="2">
    <source>
        <dbReference type="Proteomes" id="UP000094974"/>
    </source>
</evidence>
<dbReference type="EMBL" id="LYND01000123">
    <property type="protein sequence ID" value="ODA09228.1"/>
    <property type="molecule type" value="Genomic_DNA"/>
</dbReference>
<keyword evidence="2" id="KW-1185">Reference proteome</keyword>